<dbReference type="AlphaFoldDB" id="A0A931F9K6"/>
<dbReference type="GO" id="GO:0003677">
    <property type="term" value="F:DNA binding"/>
    <property type="evidence" value="ECO:0007669"/>
    <property type="project" value="InterPro"/>
</dbReference>
<dbReference type="PANTHER" id="PTHR30545:SF2">
    <property type="entry name" value="SUGAR FERMENTATION STIMULATION PROTEIN A"/>
    <property type="match status" value="1"/>
</dbReference>
<dbReference type="EMBL" id="JADPIE010000006">
    <property type="protein sequence ID" value="MBF8437683.1"/>
    <property type="molecule type" value="Genomic_DNA"/>
</dbReference>
<dbReference type="Proteomes" id="UP000621436">
    <property type="component" value="Unassembled WGS sequence"/>
</dbReference>
<dbReference type="NCBIfam" id="TIGR00230">
    <property type="entry name" value="sfsA"/>
    <property type="match status" value="1"/>
</dbReference>
<reference evidence="4" key="1">
    <citation type="submission" date="2020-11" db="EMBL/GenBank/DDBJ databases">
        <title>Halonatronomonas betainensis gen. nov., sp. nov. a novel haloalkaliphilic representative of the family Halanaerobiacae capable of betaine degradation.</title>
        <authorList>
            <person name="Boltyanskaya Y."/>
            <person name="Kevbrin V."/>
            <person name="Detkova E."/>
            <person name="Grouzdev D.S."/>
            <person name="Koziaeva V."/>
            <person name="Zhilina T."/>
        </authorList>
    </citation>
    <scope>NUCLEOTIDE SEQUENCE</scope>
    <source>
        <strain evidence="4">Z-7014</strain>
    </source>
</reference>
<dbReference type="PANTHER" id="PTHR30545">
    <property type="entry name" value="SUGAR FERMENTATION STIMULATION PROTEIN A"/>
    <property type="match status" value="1"/>
</dbReference>
<dbReference type="InterPro" id="IPR040452">
    <property type="entry name" value="SfsA_C"/>
</dbReference>
<organism evidence="4 5">
    <name type="scientific">Halonatronomonas betaini</name>
    <dbReference type="NCBI Taxonomy" id="2778430"/>
    <lineage>
        <taxon>Bacteria</taxon>
        <taxon>Bacillati</taxon>
        <taxon>Bacillota</taxon>
        <taxon>Clostridia</taxon>
        <taxon>Halanaerobiales</taxon>
        <taxon>Halarsenatibacteraceae</taxon>
        <taxon>Halonatronomonas</taxon>
    </lineage>
</organism>
<dbReference type="Pfam" id="PF17746">
    <property type="entry name" value="SfsA_N"/>
    <property type="match status" value="1"/>
</dbReference>
<evidence type="ECO:0000259" key="2">
    <source>
        <dbReference type="Pfam" id="PF03749"/>
    </source>
</evidence>
<dbReference type="CDD" id="cd22359">
    <property type="entry name" value="SfsA-like_bacterial"/>
    <property type="match status" value="1"/>
</dbReference>
<name>A0A931F9K6_9FIRM</name>
<dbReference type="InterPro" id="IPR041465">
    <property type="entry name" value="SfsA_N"/>
</dbReference>
<proteinExistence type="inferred from homology"/>
<evidence type="ECO:0000313" key="5">
    <source>
        <dbReference type="Proteomes" id="UP000621436"/>
    </source>
</evidence>
<evidence type="ECO:0000259" key="3">
    <source>
        <dbReference type="Pfam" id="PF17746"/>
    </source>
</evidence>
<dbReference type="RefSeq" id="WP_270454683.1">
    <property type="nucleotide sequence ID" value="NZ_JADPIE010000006.1"/>
</dbReference>
<keyword evidence="5" id="KW-1185">Reference proteome</keyword>
<evidence type="ECO:0000313" key="4">
    <source>
        <dbReference type="EMBL" id="MBF8437683.1"/>
    </source>
</evidence>
<dbReference type="Pfam" id="PF03749">
    <property type="entry name" value="SfsA"/>
    <property type="match status" value="1"/>
</dbReference>
<feature type="domain" description="SfsA N-terminal OB" evidence="3">
    <location>
        <begin position="18"/>
        <end position="84"/>
    </location>
</feature>
<comment type="similarity">
    <text evidence="1">Belongs to the SfsA family.</text>
</comment>
<dbReference type="InterPro" id="IPR005224">
    <property type="entry name" value="SfsA"/>
</dbReference>
<dbReference type="Gene3D" id="3.40.1350.60">
    <property type="match status" value="1"/>
</dbReference>
<protein>
    <recommendedName>
        <fullName evidence="1">Sugar fermentation stimulation protein homolog</fullName>
    </recommendedName>
</protein>
<sequence length="238" mass="27272">MELPYIDFSDNLLKAKIIARPNRFVLICEDESSNKIKLHLPDPGRLPLIIKEGRVVYYKPTDNPERKTAGSVILVKLDNDEFVSMNSHLANDLAEVGLENEFFDGLSDYSINRREYTWGNSRFDFLLNATDGDEYLLEVKSVNLVDDGQACFPDAPTKRGVRHLEELIKWKDVTGNLAGVLFIVQQEQAELFKPCEEIDPDFAETLDKAREAGIDIFVYDTNVDLNKIMLNQRIEQNW</sequence>
<dbReference type="HAMAP" id="MF_00095">
    <property type="entry name" value="SfsA"/>
    <property type="match status" value="1"/>
</dbReference>
<evidence type="ECO:0000256" key="1">
    <source>
        <dbReference type="HAMAP-Rule" id="MF_00095"/>
    </source>
</evidence>
<feature type="domain" description="Sugar fermentation stimulation protein C-terminal" evidence="2">
    <location>
        <begin position="89"/>
        <end position="226"/>
    </location>
</feature>
<dbReference type="Gene3D" id="2.40.50.580">
    <property type="match status" value="1"/>
</dbReference>
<comment type="caution">
    <text evidence="4">The sequence shown here is derived from an EMBL/GenBank/DDBJ whole genome shotgun (WGS) entry which is preliminary data.</text>
</comment>
<accession>A0A931F9K6</accession>
<gene>
    <name evidence="1 4" type="primary">sfsA</name>
    <name evidence="4" type="ORF">I0Q91_11365</name>
</gene>